<name>A0AAP4HE22_9GAMM</name>
<evidence type="ECO:0000313" key="4">
    <source>
        <dbReference type="EMBL" id="QTD62329.1"/>
    </source>
</evidence>
<dbReference type="RefSeq" id="WP_004975083.1">
    <property type="nucleotide sequence ID" value="NZ_BBNL01000006.1"/>
</dbReference>
<feature type="signal peptide" evidence="1">
    <location>
        <begin position="1"/>
        <end position="25"/>
    </location>
</feature>
<organism evidence="2 7">
    <name type="scientific">Acinetobacter towneri</name>
    <dbReference type="NCBI Taxonomy" id="202956"/>
    <lineage>
        <taxon>Bacteria</taxon>
        <taxon>Pseudomonadati</taxon>
        <taxon>Pseudomonadota</taxon>
        <taxon>Gammaproteobacteria</taxon>
        <taxon>Moraxellales</taxon>
        <taxon>Moraxellaceae</taxon>
        <taxon>Acinetobacter</taxon>
    </lineage>
</organism>
<sequence>MKKLGMVKKLSLVLCGCWICFPAQACTIGSVSESLLQMSSQYRSQTATSFNVRCDRGYSIQFSSRNLRDKHGSSFVNNGTHRLRTSMSIMGAKTNLWNTPIAGHVSTTGHKYSVAVRLDEQPSLTTPAGRYTDELYINLLF</sequence>
<accession>A0AAP4HE22</accession>
<evidence type="ECO:0000313" key="5">
    <source>
        <dbReference type="Proteomes" id="UP000405075"/>
    </source>
</evidence>
<keyword evidence="1" id="KW-0732">Signal</keyword>
<protein>
    <recommendedName>
        <fullName evidence="8">Spore coat protein U domain-containing protein</fullName>
    </recommendedName>
</protein>
<dbReference type="EMBL" id="CP071770">
    <property type="protein sequence ID" value="QTD62329.1"/>
    <property type="molecule type" value="Genomic_DNA"/>
</dbReference>
<reference evidence="3" key="2">
    <citation type="submission" date="2019-11" db="EMBL/GenBank/DDBJ databases">
        <authorList>
            <person name="Yao H."/>
            <person name="Du X."/>
            <person name="Yu R."/>
            <person name="Li A."/>
        </authorList>
    </citation>
    <scope>NUCLEOTIDE SEQUENCE</scope>
    <source>
        <strain evidence="3">19110F47</strain>
    </source>
</reference>
<reference evidence="2" key="6">
    <citation type="journal article" date="2022" name="Sci. Total Environ.">
        <title>Prevalence, transmission, and molecular epidemiology of tet(X)-positive bacteria among humans, animals, and environmental niches in China: An epidemiological, and genomic-based study.</title>
        <authorList>
            <person name="Dong N."/>
            <person name="Zeng Y."/>
            <person name="Cai C."/>
            <person name="Sun C."/>
            <person name="Lu J."/>
            <person name="Liu C."/>
            <person name="Zhou H."/>
            <person name="Sun Q."/>
            <person name="Shu L."/>
            <person name="Wang H."/>
            <person name="Wang Y."/>
            <person name="Wang S."/>
            <person name="Wu C."/>
            <person name="Chan E.W."/>
            <person name="Chen G."/>
            <person name="Shen Z."/>
            <person name="Chen S."/>
            <person name="Zhang R."/>
        </authorList>
    </citation>
    <scope>NUCLEOTIDE SEQUENCE</scope>
    <source>
        <strain evidence="2">DF49-4</strain>
    </source>
</reference>
<reference evidence="4 6" key="3">
    <citation type="journal article" date="2020" name="Front. Cell. Infect. Microbiol.">
        <title>Characterization of Three Porcine Acinetobacter towneri Strains Co-Harboring tet(X3) and bla OXA-58.</title>
        <authorList>
            <person name="Ma J."/>
            <person name="Wang J."/>
            <person name="Feng J."/>
            <person name="Liu Y."/>
            <person name="Yang B."/>
            <person name="Li R."/>
            <person name="Bai L."/>
            <person name="He T."/>
            <person name="Wang X."/>
            <person name="Yang Z."/>
        </authorList>
    </citation>
    <scope>NUCLEOTIDE SEQUENCE [LARGE SCALE GENOMIC DNA]</scope>
    <source>
        <strain evidence="4 6">GX5</strain>
    </source>
</reference>
<dbReference type="EMBL" id="JACANG010000009">
    <property type="protein sequence ID" value="MDM1718866.1"/>
    <property type="molecule type" value="Genomic_DNA"/>
</dbReference>
<evidence type="ECO:0000313" key="3">
    <source>
        <dbReference type="EMBL" id="QGM26881.1"/>
    </source>
</evidence>
<dbReference type="GeneID" id="64221385"/>
<evidence type="ECO:0008006" key="8">
    <source>
        <dbReference type="Google" id="ProtNLM"/>
    </source>
</evidence>
<reference evidence="4" key="5">
    <citation type="submission" date="2021-03" db="EMBL/GenBank/DDBJ databases">
        <authorList>
            <person name="Ma J."/>
        </authorList>
    </citation>
    <scope>NUCLEOTIDE SEQUENCE</scope>
    <source>
        <strain evidence="4">GX5</strain>
    </source>
</reference>
<feature type="chain" id="PRO_5044711623" description="Spore coat protein U domain-containing protein" evidence="1">
    <location>
        <begin position="26"/>
        <end position="141"/>
    </location>
</feature>
<evidence type="ECO:0000256" key="1">
    <source>
        <dbReference type="SAM" id="SignalP"/>
    </source>
</evidence>
<dbReference type="Proteomes" id="UP000405075">
    <property type="component" value="Chromosome"/>
</dbReference>
<keyword evidence="6" id="KW-1185">Reference proteome</keyword>
<proteinExistence type="predicted"/>
<reference evidence="2" key="4">
    <citation type="submission" date="2020-06" db="EMBL/GenBank/DDBJ databases">
        <authorList>
            <person name="Dong N."/>
        </authorList>
    </citation>
    <scope>NUCLEOTIDE SEQUENCE</scope>
    <source>
        <strain evidence="2">DF49-4</strain>
    </source>
</reference>
<dbReference type="EMBL" id="CP046045">
    <property type="protein sequence ID" value="QGM26881.1"/>
    <property type="molecule type" value="Genomic_DNA"/>
</dbReference>
<dbReference type="Proteomes" id="UP001174419">
    <property type="component" value="Unassembled WGS sequence"/>
</dbReference>
<dbReference type="AlphaFoldDB" id="A0AAP4HE22"/>
<evidence type="ECO:0000313" key="2">
    <source>
        <dbReference type="EMBL" id="MDM1718866.1"/>
    </source>
</evidence>
<evidence type="ECO:0000313" key="7">
    <source>
        <dbReference type="Proteomes" id="UP001174419"/>
    </source>
</evidence>
<dbReference type="Proteomes" id="UP000663954">
    <property type="component" value="Chromosome"/>
</dbReference>
<reference evidence="5" key="1">
    <citation type="submission" date="2019-11" db="EMBL/GenBank/DDBJ databases">
        <title>Escherichia coli 1916D6.</title>
        <authorList>
            <person name="Yao H."/>
            <person name="Du X."/>
            <person name="Yu R."/>
            <person name="Li A."/>
        </authorList>
    </citation>
    <scope>NUCLEOTIDE SEQUENCE [LARGE SCALE GENOMIC DNA]</scope>
    <source>
        <strain evidence="5">19110F47</strain>
    </source>
</reference>
<evidence type="ECO:0000313" key="6">
    <source>
        <dbReference type="Proteomes" id="UP000663954"/>
    </source>
</evidence>
<gene>
    <name evidence="3" type="ORF">GJD93_03865</name>
    <name evidence="2" type="ORF">HX110_06850</name>
    <name evidence="4" type="ORF">J4G45_03860</name>
</gene>